<dbReference type="PANTHER" id="PTHR45770">
    <property type="entry name" value="ATP-DEPENDENT 6-PHOSPHOFRUCTOKINASE 1"/>
    <property type="match status" value="1"/>
</dbReference>
<dbReference type="InterPro" id="IPR050929">
    <property type="entry name" value="PFKA"/>
</dbReference>
<keyword evidence="6" id="KW-0963">Cytoplasm</keyword>
<reference evidence="8 9" key="1">
    <citation type="submission" date="2018-08" db="EMBL/GenBank/DDBJ databases">
        <title>A genome reference for cultivated species of the human gut microbiota.</title>
        <authorList>
            <person name="Zou Y."/>
            <person name="Xue W."/>
            <person name="Luo G."/>
        </authorList>
    </citation>
    <scope>NUCLEOTIDE SEQUENCE [LARGE SCALE GENOMIC DNA]</scope>
    <source>
        <strain evidence="8 9">TM09-12</strain>
    </source>
</reference>
<dbReference type="Proteomes" id="UP000263014">
    <property type="component" value="Unassembled WGS sequence"/>
</dbReference>
<sequence>MGNLLAAQSGGPTTAINATLRGILEEAMVCGRYDRVYGGLYGIKGILEEQLVELSDVFLSPMDLDLLSRTPSSALGSCRYKLGDIKTDETVYAKLVSIFRKYDITGFIYIGGNDSMDTVNKLSRYLEQRGITDICAAGAPKTVDNDLTETDHCPGFGSAAKYIATTFSQLERDLAVYDTFGVTIVEIMGRNSGWLTAASALARQNGDRGPDFIYLCEKPFSVERFLEDIRSRQSERRGILIAVSEGVRDEDGKYVTEIRKDSRTDVFGHRDIAGTGKVLEEIVRQEIGCKVRSIELNLMQRCASQAASSTDLLESRLLGAMAVQCILQGKNGHMAVVKRVKNHPYRVAYTSVPVSLVANKEKTVPLEWINEQGNDIEQPLMDYLQPLIAGEVPLSLSNGLPVYFKIGAVSRVDGNVGNAL</sequence>
<comment type="catalytic activity">
    <reaction evidence="6">
        <text>beta-D-fructose 6-phosphate + diphosphate = beta-D-fructose 1,6-bisphosphate + phosphate + H(+)</text>
        <dbReference type="Rhea" id="RHEA:13613"/>
        <dbReference type="ChEBI" id="CHEBI:15378"/>
        <dbReference type="ChEBI" id="CHEBI:32966"/>
        <dbReference type="ChEBI" id="CHEBI:33019"/>
        <dbReference type="ChEBI" id="CHEBI:43474"/>
        <dbReference type="ChEBI" id="CHEBI:57634"/>
        <dbReference type="EC" id="2.7.1.90"/>
    </reaction>
</comment>
<dbReference type="GO" id="GO:0046872">
    <property type="term" value="F:metal ion binding"/>
    <property type="evidence" value="ECO:0007669"/>
    <property type="project" value="UniProtKB-KW"/>
</dbReference>
<dbReference type="HAMAP" id="MF_01978">
    <property type="entry name" value="Phosphofructokinase_II_B2"/>
    <property type="match status" value="1"/>
</dbReference>
<dbReference type="NCBIfam" id="NF010675">
    <property type="entry name" value="PRK14072.1"/>
    <property type="match status" value="1"/>
</dbReference>
<proteinExistence type="inferred from homology"/>
<feature type="active site" description="Proton acceptor" evidence="6">
    <location>
        <position position="144"/>
    </location>
</feature>
<name>A0A374P4F6_9FIRM</name>
<dbReference type="RefSeq" id="WP_117631956.1">
    <property type="nucleotide sequence ID" value="NZ_QSON01000008.1"/>
</dbReference>
<comment type="activity regulation">
    <text evidence="6">Non-allosteric.</text>
</comment>
<keyword evidence="6" id="KW-0324">Glycolysis</keyword>
<feature type="site" description="Important for catalytic activity; stabilizes the transition state when the phosphoryl donor is PPi" evidence="6">
    <location>
        <position position="141"/>
    </location>
</feature>
<dbReference type="Gene3D" id="3.40.50.450">
    <property type="match status" value="1"/>
</dbReference>
<gene>
    <name evidence="6" type="primary">pfp</name>
    <name evidence="8" type="ORF">DXD79_17515</name>
</gene>
<dbReference type="GO" id="GO:0006002">
    <property type="term" value="P:fructose 6-phosphate metabolic process"/>
    <property type="evidence" value="ECO:0007669"/>
    <property type="project" value="InterPro"/>
</dbReference>
<dbReference type="InterPro" id="IPR022953">
    <property type="entry name" value="ATP_PFK"/>
</dbReference>
<feature type="binding site" evidence="6">
    <location>
        <begin position="142"/>
        <end position="144"/>
    </location>
    <ligand>
        <name>substrate</name>
    </ligand>
</feature>
<comment type="pathway">
    <text evidence="6">Carbohydrate degradation; glycolysis; D-glyceraldehyde 3-phosphate and glycerone phosphate from D-glucose: step 3/4.</text>
</comment>
<dbReference type="GO" id="GO:0003872">
    <property type="term" value="F:6-phosphofructokinase activity"/>
    <property type="evidence" value="ECO:0007669"/>
    <property type="project" value="UniProtKB-UniRule"/>
</dbReference>
<evidence type="ECO:0000256" key="6">
    <source>
        <dbReference type="HAMAP-Rule" id="MF_01978"/>
    </source>
</evidence>
<evidence type="ECO:0000256" key="3">
    <source>
        <dbReference type="ARBA" id="ARBA00022723"/>
    </source>
</evidence>
<keyword evidence="2 6" id="KW-0808">Transferase</keyword>
<keyword evidence="3 6" id="KW-0479">Metal-binding</keyword>
<evidence type="ECO:0000259" key="7">
    <source>
        <dbReference type="Pfam" id="PF00365"/>
    </source>
</evidence>
<comment type="subcellular location">
    <subcellularLocation>
        <location evidence="6">Cytoplasm</location>
    </subcellularLocation>
</comment>
<dbReference type="PIRSF" id="PIRSF036483">
    <property type="entry name" value="PFK_XF0274"/>
    <property type="match status" value="1"/>
</dbReference>
<comment type="caution">
    <text evidence="6">Lacks conserved residue(s) required for the propagation of feature annotation.</text>
</comment>
<dbReference type="Pfam" id="PF00365">
    <property type="entry name" value="PFK"/>
    <property type="match status" value="1"/>
</dbReference>
<feature type="binding site" evidence="6">
    <location>
        <position position="11"/>
    </location>
    <ligand>
        <name>diphosphate</name>
        <dbReference type="ChEBI" id="CHEBI:33019"/>
    </ligand>
</feature>
<dbReference type="SUPFAM" id="SSF53784">
    <property type="entry name" value="Phosphofructokinase"/>
    <property type="match status" value="1"/>
</dbReference>
<evidence type="ECO:0000256" key="5">
    <source>
        <dbReference type="ARBA" id="ARBA00022842"/>
    </source>
</evidence>
<keyword evidence="4 6" id="KW-0418">Kinase</keyword>
<accession>A0A374P4F6</accession>
<dbReference type="InterPro" id="IPR011404">
    <property type="entry name" value="PPi-PFK"/>
</dbReference>
<protein>
    <recommendedName>
        <fullName evidence="6">Pyrophosphate--fructose 6-phosphate 1-phosphotransferase</fullName>
        <ecNumber evidence="6">2.7.1.90</ecNumber>
    </recommendedName>
    <alternativeName>
        <fullName evidence="6">6-phosphofructokinase, pyrophosphate dependent</fullName>
    </alternativeName>
    <alternativeName>
        <fullName evidence="6">PPi-dependent phosphofructokinase</fullName>
        <shortName evidence="6">PPi-PFK</shortName>
    </alternativeName>
    <alternativeName>
        <fullName evidence="6">Pyrophosphate-dependent 6-phosphofructose-1-kinase</fullName>
    </alternativeName>
</protein>
<dbReference type="UniPathway" id="UPA00109">
    <property type="reaction ID" value="UER00182"/>
</dbReference>
<dbReference type="GO" id="GO:0047334">
    <property type="term" value="F:diphosphate-fructose-6-phosphate 1-phosphotransferase activity"/>
    <property type="evidence" value="ECO:0007669"/>
    <property type="project" value="UniProtKB-EC"/>
</dbReference>
<evidence type="ECO:0000256" key="2">
    <source>
        <dbReference type="ARBA" id="ARBA00022679"/>
    </source>
</evidence>
<evidence type="ECO:0000256" key="1">
    <source>
        <dbReference type="ARBA" id="ARBA00001946"/>
    </source>
</evidence>
<feature type="domain" description="Phosphofructokinase" evidence="7">
    <location>
        <begin position="7"/>
        <end position="326"/>
    </location>
</feature>
<evidence type="ECO:0000313" key="9">
    <source>
        <dbReference type="Proteomes" id="UP000263014"/>
    </source>
</evidence>
<feature type="site" description="Important for catalytic activity and substrate specificity; stabilizes the transition state when the phosphoryl donor is PPi; prevents ATP from binding by mimicking the alpha-phosphate group of ATP" evidence="6">
    <location>
        <position position="114"/>
    </location>
</feature>
<dbReference type="EMBL" id="QSON01000008">
    <property type="protein sequence ID" value="RGJ01989.1"/>
    <property type="molecule type" value="Genomic_DNA"/>
</dbReference>
<comment type="caution">
    <text evidence="8">The sequence shown here is derived from an EMBL/GenBank/DDBJ whole genome shotgun (WGS) entry which is preliminary data.</text>
</comment>
<comment type="similarity">
    <text evidence="6">Belongs to the phosphofructokinase type A (PFKA) family. PPi-dependent PFK group II subfamily. Clade 'B2' sub-subfamily.</text>
</comment>
<dbReference type="InterPro" id="IPR035966">
    <property type="entry name" value="PKF_sf"/>
</dbReference>
<evidence type="ECO:0000256" key="4">
    <source>
        <dbReference type="ARBA" id="ARBA00022777"/>
    </source>
</evidence>
<organism evidence="8 9">
    <name type="scientific">Hungatella hathewayi</name>
    <dbReference type="NCBI Taxonomy" id="154046"/>
    <lineage>
        <taxon>Bacteria</taxon>
        <taxon>Bacillati</taxon>
        <taxon>Bacillota</taxon>
        <taxon>Clostridia</taxon>
        <taxon>Lachnospirales</taxon>
        <taxon>Lachnospiraceae</taxon>
        <taxon>Hungatella</taxon>
    </lineage>
</organism>
<dbReference type="EC" id="2.7.1.90" evidence="6"/>
<comment type="function">
    <text evidence="6">Catalyzes the phosphorylation of D-fructose 6-phosphate, the first committing step of glycolysis. Uses inorganic phosphate (PPi) as phosphoryl donor instead of ATP like common ATP-dependent phosphofructokinases (ATP-PFKs), which renders the reaction reversible, and can thus function both in glycolysis and gluconeogenesis. Consistently, PPi-PFK can replace the enzymes of both the forward (ATP-PFK) and reverse (fructose-bisphosphatase (FBPase)) reactions.</text>
</comment>
<dbReference type="AlphaFoldDB" id="A0A374P4F6"/>
<dbReference type="InterPro" id="IPR000023">
    <property type="entry name" value="Phosphofructokinase_dom"/>
</dbReference>
<evidence type="ECO:0000313" key="8">
    <source>
        <dbReference type="EMBL" id="RGJ01989.1"/>
    </source>
</evidence>
<dbReference type="GO" id="GO:0005737">
    <property type="term" value="C:cytoplasm"/>
    <property type="evidence" value="ECO:0007669"/>
    <property type="project" value="UniProtKB-SubCell"/>
</dbReference>
<feature type="binding site" evidence="6">
    <location>
        <position position="113"/>
    </location>
    <ligand>
        <name>Mg(2+)</name>
        <dbReference type="ChEBI" id="CHEBI:18420"/>
        <note>catalytic</note>
    </ligand>
</feature>
<feature type="binding site" evidence="6">
    <location>
        <begin position="188"/>
        <end position="190"/>
    </location>
    <ligand>
        <name>substrate</name>
    </ligand>
</feature>
<keyword evidence="5 6" id="KW-0460">Magnesium</keyword>
<comment type="subunit">
    <text evidence="6">Homodimer.</text>
</comment>
<feature type="binding site" evidence="6">
    <location>
        <position position="245"/>
    </location>
    <ligand>
        <name>substrate</name>
    </ligand>
</feature>
<dbReference type="Gene3D" id="3.40.50.460">
    <property type="entry name" value="Phosphofructokinase domain"/>
    <property type="match status" value="1"/>
</dbReference>
<comment type="cofactor">
    <cofactor evidence="1 6">
        <name>Mg(2+)</name>
        <dbReference type="ChEBI" id="CHEBI:18420"/>
    </cofactor>
</comment>
<dbReference type="PRINTS" id="PR00476">
    <property type="entry name" value="PHFRCTKINASE"/>
</dbReference>